<sequence>MQSVTLQEGHHVGEFLLSEGNGTISREEGILTLTGTALVSGTVVAKLDTGKYVAYNAKAKDGAQVASAVLYNSTPAITGDYKAVFIVRNAEVMSIALTGIDAAAVTALQATSIVVR</sequence>
<reference evidence="1 2" key="1">
    <citation type="submission" date="2019-10" db="EMBL/GenBank/DDBJ databases">
        <title>Glaciimonas soli sp. nov., a psychrophilic bacterium isolated from the forest soil of a high elevation mountain in Taiwan.</title>
        <authorList>
            <person name="Wang L.-T."/>
            <person name="Shieh W.Y."/>
        </authorList>
    </citation>
    <scope>NUCLEOTIDE SEQUENCE [LARGE SCALE GENOMIC DNA]</scope>
    <source>
        <strain evidence="1 2">GS1</strain>
    </source>
</reference>
<comment type="caution">
    <text evidence="1">The sequence shown here is derived from an EMBL/GenBank/DDBJ whole genome shotgun (WGS) entry which is preliminary data.</text>
</comment>
<name>A0A843YT20_9BURK</name>
<dbReference type="Proteomes" id="UP000451565">
    <property type="component" value="Unassembled WGS sequence"/>
</dbReference>
<dbReference type="EMBL" id="WINI01000009">
    <property type="protein sequence ID" value="MQR02330.1"/>
    <property type="molecule type" value="Genomic_DNA"/>
</dbReference>
<dbReference type="OrthoDB" id="9099687at2"/>
<organism evidence="1 2">
    <name type="scientific">Glaciimonas soli</name>
    <dbReference type="NCBI Taxonomy" id="2590999"/>
    <lineage>
        <taxon>Bacteria</taxon>
        <taxon>Pseudomonadati</taxon>
        <taxon>Pseudomonadota</taxon>
        <taxon>Betaproteobacteria</taxon>
        <taxon>Burkholderiales</taxon>
        <taxon>Oxalobacteraceae</taxon>
        <taxon>Glaciimonas</taxon>
    </lineage>
</organism>
<dbReference type="InterPro" id="IPR004195">
    <property type="entry name" value="Head_decoration_D"/>
</dbReference>
<gene>
    <name evidence="1" type="ORF">GEV47_16760</name>
</gene>
<evidence type="ECO:0000313" key="2">
    <source>
        <dbReference type="Proteomes" id="UP000451565"/>
    </source>
</evidence>
<evidence type="ECO:0000313" key="1">
    <source>
        <dbReference type="EMBL" id="MQR02330.1"/>
    </source>
</evidence>
<dbReference type="AlphaFoldDB" id="A0A843YT20"/>
<protein>
    <submittedName>
        <fullName evidence="1">Head decoration protein</fullName>
    </submittedName>
</protein>
<dbReference type="Pfam" id="PF02924">
    <property type="entry name" value="HDPD"/>
    <property type="match status" value="1"/>
</dbReference>
<proteinExistence type="predicted"/>
<accession>A0A843YT20</accession>
<keyword evidence="2" id="KW-1185">Reference proteome</keyword>